<name>A0A0C9V0H3_9AGAM</name>
<dbReference type="Proteomes" id="UP000053820">
    <property type="component" value="Unassembled WGS sequence"/>
</dbReference>
<keyword evidence="3" id="KW-1185">Reference proteome</keyword>
<evidence type="ECO:0000313" key="2">
    <source>
        <dbReference type="EMBL" id="KIJ58699.1"/>
    </source>
</evidence>
<dbReference type="OrthoDB" id="10671194at2759"/>
<feature type="region of interest" description="Disordered" evidence="1">
    <location>
        <begin position="81"/>
        <end position="167"/>
    </location>
</feature>
<dbReference type="EMBL" id="KN839915">
    <property type="protein sequence ID" value="KIJ58699.1"/>
    <property type="molecule type" value="Genomic_DNA"/>
</dbReference>
<gene>
    <name evidence="2" type="ORF">HYDPIDRAFT_33913</name>
</gene>
<sequence>MSRMSTRSTNVAQRPGLPDLSPPHLGDAEPRVVKRRTKAQKAADDKLKADQDKQEQEAEAARRVAVVEGYKNIATFEAKMKGEQVSQQADAPKPARPKSAKGKATAAEPEATLTQSPSGMGRKGDLEANSLAVSSDTGARRDYPNILQDNGTGKGVNGKKIKRGAPKPVKTVVRDAISAVGVSAPINEMSADTCNTVTDASILQLSSFFYHL</sequence>
<evidence type="ECO:0000313" key="3">
    <source>
        <dbReference type="Proteomes" id="UP000053820"/>
    </source>
</evidence>
<accession>A0A0C9V0H3</accession>
<organism evidence="2 3">
    <name type="scientific">Hydnomerulius pinastri MD-312</name>
    <dbReference type="NCBI Taxonomy" id="994086"/>
    <lineage>
        <taxon>Eukaryota</taxon>
        <taxon>Fungi</taxon>
        <taxon>Dikarya</taxon>
        <taxon>Basidiomycota</taxon>
        <taxon>Agaricomycotina</taxon>
        <taxon>Agaricomycetes</taxon>
        <taxon>Agaricomycetidae</taxon>
        <taxon>Boletales</taxon>
        <taxon>Boletales incertae sedis</taxon>
        <taxon>Leucogyrophana</taxon>
    </lineage>
</organism>
<feature type="region of interest" description="Disordered" evidence="1">
    <location>
        <begin position="1"/>
        <end position="61"/>
    </location>
</feature>
<feature type="compositionally biased region" description="Basic and acidic residues" evidence="1">
    <location>
        <begin position="41"/>
        <end position="61"/>
    </location>
</feature>
<reference evidence="2 3" key="1">
    <citation type="submission" date="2014-04" db="EMBL/GenBank/DDBJ databases">
        <title>Evolutionary Origins and Diversification of the Mycorrhizal Mutualists.</title>
        <authorList>
            <consortium name="DOE Joint Genome Institute"/>
            <consortium name="Mycorrhizal Genomics Consortium"/>
            <person name="Kohler A."/>
            <person name="Kuo A."/>
            <person name="Nagy L.G."/>
            <person name="Floudas D."/>
            <person name="Copeland A."/>
            <person name="Barry K.W."/>
            <person name="Cichocki N."/>
            <person name="Veneault-Fourrey C."/>
            <person name="LaButti K."/>
            <person name="Lindquist E.A."/>
            <person name="Lipzen A."/>
            <person name="Lundell T."/>
            <person name="Morin E."/>
            <person name="Murat C."/>
            <person name="Riley R."/>
            <person name="Ohm R."/>
            <person name="Sun H."/>
            <person name="Tunlid A."/>
            <person name="Henrissat B."/>
            <person name="Grigoriev I.V."/>
            <person name="Hibbett D.S."/>
            <person name="Martin F."/>
        </authorList>
    </citation>
    <scope>NUCLEOTIDE SEQUENCE [LARGE SCALE GENOMIC DNA]</scope>
    <source>
        <strain evidence="2 3">MD-312</strain>
    </source>
</reference>
<feature type="compositionally biased region" description="Polar residues" evidence="1">
    <location>
        <begin position="1"/>
        <end position="12"/>
    </location>
</feature>
<proteinExistence type="predicted"/>
<dbReference type="AlphaFoldDB" id="A0A0C9V0H3"/>
<protein>
    <submittedName>
        <fullName evidence="2">Unplaced genomic scaffold scaffold_81, whole genome shotgun sequence</fullName>
    </submittedName>
</protein>
<evidence type="ECO:0000256" key="1">
    <source>
        <dbReference type="SAM" id="MobiDB-lite"/>
    </source>
</evidence>
<dbReference type="HOGENOM" id="CLU_1299874_0_0_1"/>